<dbReference type="GO" id="GO:0006508">
    <property type="term" value="P:proteolysis"/>
    <property type="evidence" value="ECO:0007669"/>
    <property type="project" value="UniProtKB-KW"/>
</dbReference>
<keyword evidence="2" id="KW-0378">Hydrolase</keyword>
<keyword evidence="3" id="KW-1185">Reference proteome</keyword>
<dbReference type="InterPro" id="IPR008503">
    <property type="entry name" value="Asp_endopeptidase"/>
</dbReference>
<reference evidence="2 3" key="1">
    <citation type="submission" date="2018-09" db="EMBL/GenBank/DDBJ databases">
        <authorList>
            <person name="Wang F."/>
        </authorList>
    </citation>
    <scope>NUCLEOTIDE SEQUENCE [LARGE SCALE GENOMIC DNA]</scope>
    <source>
        <strain evidence="2 3">PLHSC7-2</strain>
    </source>
</reference>
<dbReference type="Pfam" id="PF05618">
    <property type="entry name" value="Zn_protease"/>
    <property type="match status" value="1"/>
</dbReference>
<dbReference type="EMBL" id="QZCH01000015">
    <property type="protein sequence ID" value="RJG42648.1"/>
    <property type="molecule type" value="Genomic_DNA"/>
</dbReference>
<proteinExistence type="predicted"/>
<comment type="caution">
    <text evidence="2">The sequence shown here is derived from an EMBL/GenBank/DDBJ whole genome shotgun (WGS) entry which is preliminary data.</text>
</comment>
<feature type="domain" description="Retropepsin-like aspartic endopeptidase" evidence="1">
    <location>
        <begin position="5"/>
        <end position="138"/>
    </location>
</feature>
<dbReference type="Gene3D" id="2.40.70.10">
    <property type="entry name" value="Acid Proteases"/>
    <property type="match status" value="1"/>
</dbReference>
<protein>
    <submittedName>
        <fullName evidence="2">ATP-dependent zinc protease</fullName>
    </submittedName>
</protein>
<dbReference type="AlphaFoldDB" id="A0A418YDN1"/>
<dbReference type="OrthoDB" id="9782977at2"/>
<reference evidence="2 3" key="2">
    <citation type="submission" date="2019-01" db="EMBL/GenBank/DDBJ databases">
        <title>Motilimonas pumilus sp. nov., isolated from the gut of sea cucumber (Apostichopus japonicus).</title>
        <authorList>
            <person name="Wang F.-Q."/>
            <person name="Ren L.-H."/>
            <person name="Lin Y.-W."/>
            <person name="Sun G.-H."/>
            <person name="Du Z.-J."/>
            <person name="Zhao J.-X."/>
            <person name="Liu X.-J."/>
            <person name="Liu L.-J."/>
        </authorList>
    </citation>
    <scope>NUCLEOTIDE SEQUENCE [LARGE SCALE GENOMIC DNA]</scope>
    <source>
        <strain evidence="2 3">PLHSC7-2</strain>
    </source>
</reference>
<organism evidence="2 3">
    <name type="scientific">Motilimonas pumila</name>
    <dbReference type="NCBI Taxonomy" id="2303987"/>
    <lineage>
        <taxon>Bacteria</taxon>
        <taxon>Pseudomonadati</taxon>
        <taxon>Pseudomonadota</taxon>
        <taxon>Gammaproteobacteria</taxon>
        <taxon>Alteromonadales</taxon>
        <taxon>Alteromonadales genera incertae sedis</taxon>
        <taxon>Motilimonas</taxon>
    </lineage>
</organism>
<dbReference type="InterPro" id="IPR021109">
    <property type="entry name" value="Peptidase_aspartic_dom_sf"/>
</dbReference>
<accession>A0A418YDN1</accession>
<sequence length="140" mass="16026">MERTIIGNLEVAALPELGISNLEVRVDTGAKTSSLHADNIKRVRKAGKWHVQFDLHPDIYHLEKVVKCEALIIDSRRIKSSNGVTEQRYVIRTEFQLGKLNWPIEITLSDRTEMTYMMLLGREAMGDRVYVDPSQAFLLD</sequence>
<dbReference type="PANTHER" id="PTHR38037">
    <property type="entry name" value="ZN_PROTEASE DOMAIN-CONTAINING PROTEIN"/>
    <property type="match status" value="1"/>
</dbReference>
<dbReference type="GO" id="GO:0008233">
    <property type="term" value="F:peptidase activity"/>
    <property type="evidence" value="ECO:0007669"/>
    <property type="project" value="UniProtKB-KW"/>
</dbReference>
<dbReference type="PANTHER" id="PTHR38037:SF2">
    <property type="entry name" value="ATP-DEPENDENT ZINC PROTEASE DOMAIN-CONTAINING PROTEIN-RELATED"/>
    <property type="match status" value="1"/>
</dbReference>
<evidence type="ECO:0000259" key="1">
    <source>
        <dbReference type="Pfam" id="PF05618"/>
    </source>
</evidence>
<keyword evidence="2" id="KW-0645">Protease</keyword>
<dbReference type="SUPFAM" id="SSF50630">
    <property type="entry name" value="Acid proteases"/>
    <property type="match status" value="1"/>
</dbReference>
<evidence type="ECO:0000313" key="3">
    <source>
        <dbReference type="Proteomes" id="UP000283255"/>
    </source>
</evidence>
<dbReference type="RefSeq" id="WP_119911074.1">
    <property type="nucleotide sequence ID" value="NZ_QZCH01000015.1"/>
</dbReference>
<name>A0A418YDN1_9GAMM</name>
<evidence type="ECO:0000313" key="2">
    <source>
        <dbReference type="EMBL" id="RJG42648.1"/>
    </source>
</evidence>
<dbReference type="Proteomes" id="UP000283255">
    <property type="component" value="Unassembled WGS sequence"/>
</dbReference>
<gene>
    <name evidence="2" type="ORF">D1Z90_12330</name>
</gene>